<protein>
    <submittedName>
        <fullName evidence="1">DUF6230 family protein</fullName>
    </submittedName>
</protein>
<dbReference type="RefSeq" id="WP_386418864.1">
    <property type="nucleotide sequence ID" value="NZ_JBHSZO010000072.1"/>
</dbReference>
<dbReference type="EMBL" id="JBHSZO010000072">
    <property type="protein sequence ID" value="MFC7221479.1"/>
    <property type="molecule type" value="Genomic_DNA"/>
</dbReference>
<evidence type="ECO:0000313" key="2">
    <source>
        <dbReference type="Proteomes" id="UP001596413"/>
    </source>
</evidence>
<proteinExistence type="predicted"/>
<accession>A0ABW2GMP1</accession>
<comment type="caution">
    <text evidence="1">The sequence shown here is derived from an EMBL/GenBank/DDBJ whole genome shotgun (WGS) entry which is preliminary data.</text>
</comment>
<dbReference type="Proteomes" id="UP001596413">
    <property type="component" value="Unassembled WGS sequence"/>
</dbReference>
<sequence length="187" mass="19874">MKTSSLYGIRFGAAVVDQNVTQPDGTDAPTKMLRLGFAEGVINNLCISQQQQIGALTYTVLLRANDNRSDTWEIRTKNTVLDVRSATGILDMDGLVDINVNGQDVKTIQENPDDPASAYVRNPLGSTADYFGIQARYAKLDQITSADVHDIQIPGIMTAPNLSVEVKPGTVTCPAPPAPTGTPGSAG</sequence>
<evidence type="ECO:0000313" key="1">
    <source>
        <dbReference type="EMBL" id="MFC7221479.1"/>
    </source>
</evidence>
<reference evidence="2" key="1">
    <citation type="journal article" date="2019" name="Int. J. Syst. Evol. Microbiol.">
        <title>The Global Catalogue of Microorganisms (GCM) 10K type strain sequencing project: providing services to taxonomists for standard genome sequencing and annotation.</title>
        <authorList>
            <consortium name="The Broad Institute Genomics Platform"/>
            <consortium name="The Broad Institute Genome Sequencing Center for Infectious Disease"/>
            <person name="Wu L."/>
            <person name="Ma J."/>
        </authorList>
    </citation>
    <scope>NUCLEOTIDE SEQUENCE [LARGE SCALE GENOMIC DNA]</scope>
    <source>
        <strain evidence="2">CGMCC 1.13681</strain>
    </source>
</reference>
<dbReference type="InterPro" id="IPR046198">
    <property type="entry name" value="DUF6230"/>
</dbReference>
<gene>
    <name evidence="1" type="ORF">ACFQLX_25420</name>
</gene>
<dbReference type="Pfam" id="PF19741">
    <property type="entry name" value="DUF6230"/>
    <property type="match status" value="1"/>
</dbReference>
<name>A0ABW2GMP1_9ACTN</name>
<organism evidence="1 2">
    <name type="scientific">Streptomyces polyrhachis</name>
    <dbReference type="NCBI Taxonomy" id="1282885"/>
    <lineage>
        <taxon>Bacteria</taxon>
        <taxon>Bacillati</taxon>
        <taxon>Actinomycetota</taxon>
        <taxon>Actinomycetes</taxon>
        <taxon>Kitasatosporales</taxon>
        <taxon>Streptomycetaceae</taxon>
        <taxon>Streptomyces</taxon>
    </lineage>
</organism>
<keyword evidence="2" id="KW-1185">Reference proteome</keyword>